<name>A0A812J6C9_9DINO</name>
<proteinExistence type="predicted"/>
<accession>A0A812J6C9</accession>
<organism evidence="1 2">
    <name type="scientific">Symbiodinium natans</name>
    <dbReference type="NCBI Taxonomy" id="878477"/>
    <lineage>
        <taxon>Eukaryota</taxon>
        <taxon>Sar</taxon>
        <taxon>Alveolata</taxon>
        <taxon>Dinophyceae</taxon>
        <taxon>Suessiales</taxon>
        <taxon>Symbiodiniaceae</taxon>
        <taxon>Symbiodinium</taxon>
    </lineage>
</organism>
<keyword evidence="2" id="KW-1185">Reference proteome</keyword>
<gene>
    <name evidence="1" type="primary">glyQS</name>
    <name evidence="1" type="ORF">SNAT2548_LOCUS5757</name>
</gene>
<dbReference type="Proteomes" id="UP000604046">
    <property type="component" value="Unassembled WGS sequence"/>
</dbReference>
<dbReference type="EMBL" id="CAJNDS010000372">
    <property type="protein sequence ID" value="CAE7198721.1"/>
    <property type="molecule type" value="Genomic_DNA"/>
</dbReference>
<dbReference type="AlphaFoldDB" id="A0A812J6C9"/>
<comment type="caution">
    <text evidence="1">The sequence shown here is derived from an EMBL/GenBank/DDBJ whole genome shotgun (WGS) entry which is preliminary data.</text>
</comment>
<evidence type="ECO:0000313" key="2">
    <source>
        <dbReference type="Proteomes" id="UP000604046"/>
    </source>
</evidence>
<sequence length="213" mass="23032">MGAIGCRCNDGDADATTEATAEDDVVQMAKAPKMVQKDKQKLEDARKKLVSCAKALRARVAKDQLEVWKRAESEFGVQKMIWQSLSLQRGAKHQGTAAMIESKLEFAVQTHTKDLAAAVEALDLCLQRNQGLDLLGLATIESIEAIKNFALHADSRQELAKMLDKAAAELSSGVVSRRGADLINLLADCGIQEPKLEAAIKAAWVAAYDDGPE</sequence>
<evidence type="ECO:0000313" key="1">
    <source>
        <dbReference type="EMBL" id="CAE7198721.1"/>
    </source>
</evidence>
<protein>
    <submittedName>
        <fullName evidence="1">GlyQS protein</fullName>
    </submittedName>
</protein>
<reference evidence="1" key="1">
    <citation type="submission" date="2021-02" db="EMBL/GenBank/DDBJ databases">
        <authorList>
            <person name="Dougan E. K."/>
            <person name="Rhodes N."/>
            <person name="Thang M."/>
            <person name="Chan C."/>
        </authorList>
    </citation>
    <scope>NUCLEOTIDE SEQUENCE</scope>
</reference>